<dbReference type="Proteomes" id="UP000000954">
    <property type="component" value="Chromosome"/>
</dbReference>
<accession>C7MNY1</accession>
<name>C7MNY1_CRYCD</name>
<evidence type="ECO:0000313" key="2">
    <source>
        <dbReference type="Proteomes" id="UP000000954"/>
    </source>
</evidence>
<organism evidence="1 2">
    <name type="scientific">Cryptobacterium curtum (strain ATCC 700683 / DSM 15641 / CCUG 43107 / 12-3)</name>
    <dbReference type="NCBI Taxonomy" id="469378"/>
    <lineage>
        <taxon>Bacteria</taxon>
        <taxon>Bacillati</taxon>
        <taxon>Actinomycetota</taxon>
        <taxon>Coriobacteriia</taxon>
        <taxon>Eggerthellales</taxon>
        <taxon>Eggerthellaceae</taxon>
        <taxon>Cryptobacterium</taxon>
    </lineage>
</organism>
<dbReference type="KEGG" id="ccu:Ccur_09230"/>
<dbReference type="HOGENOM" id="CLU_3151871_0_0_11"/>
<evidence type="ECO:0000313" key="1">
    <source>
        <dbReference type="EMBL" id="ACU94621.1"/>
    </source>
</evidence>
<keyword evidence="2" id="KW-1185">Reference proteome</keyword>
<dbReference type="PROSITE" id="PS51257">
    <property type="entry name" value="PROKAR_LIPOPROTEIN"/>
    <property type="match status" value="1"/>
</dbReference>
<reference evidence="1 2" key="1">
    <citation type="journal article" date="2009" name="Stand. Genomic Sci.">
        <title>Complete genome sequence of Cryptobacterium curtum type strain (12-3).</title>
        <authorList>
            <person name="Mavrommatis K."/>
            <person name="Pukall R."/>
            <person name="Rohde C."/>
            <person name="Chen F."/>
            <person name="Sims D."/>
            <person name="Brettin T."/>
            <person name="Kuske C."/>
            <person name="Detter J.C."/>
            <person name="Han C."/>
            <person name="Lapidus A."/>
            <person name="Copeland A."/>
            <person name="Glavina Del Rio T."/>
            <person name="Nolan M."/>
            <person name="Lucas S."/>
            <person name="Tice H."/>
            <person name="Cheng J.F."/>
            <person name="Bruce D."/>
            <person name="Goodwin L."/>
            <person name="Pitluck S."/>
            <person name="Ovchinnikova G."/>
            <person name="Pati A."/>
            <person name="Ivanova N."/>
            <person name="Chen A."/>
            <person name="Palaniappan K."/>
            <person name="Chain P."/>
            <person name="D'haeseleer P."/>
            <person name="Goker M."/>
            <person name="Bristow J."/>
            <person name="Eisen J.A."/>
            <person name="Markowitz V."/>
            <person name="Hugenholtz P."/>
            <person name="Rohde M."/>
            <person name="Klenk H.P."/>
            <person name="Kyrpides N.C."/>
        </authorList>
    </citation>
    <scope>NUCLEOTIDE SEQUENCE [LARGE SCALE GENOMIC DNA]</scope>
    <source>
        <strain evidence="2">ATCC 700683 / DSM 15641 / 12-3</strain>
    </source>
</reference>
<protein>
    <submittedName>
        <fullName evidence="1">Uncharacterized protein</fullName>
    </submittedName>
</protein>
<proteinExistence type="predicted"/>
<sequence length="48" mass="4976">MKKIVAVTGALILCLIVAVNLYVTLSCTPSTDSGIDEEPASQIVSTLP</sequence>
<dbReference type="AlphaFoldDB" id="C7MNY1"/>
<gene>
    <name evidence="1" type="ordered locus">Ccur_09230</name>
</gene>
<dbReference type="EMBL" id="CP001682">
    <property type="protein sequence ID" value="ACU94621.1"/>
    <property type="molecule type" value="Genomic_DNA"/>
</dbReference>